<dbReference type="SUPFAM" id="SSF52317">
    <property type="entry name" value="Class I glutamine amidotransferase-like"/>
    <property type="match status" value="1"/>
</dbReference>
<dbReference type="RefSeq" id="XP_040724045.1">
    <property type="nucleotide sequence ID" value="XM_040872485.1"/>
</dbReference>
<evidence type="ECO:0000256" key="2">
    <source>
        <dbReference type="ARBA" id="ARBA00022598"/>
    </source>
</evidence>
<dbReference type="GO" id="GO:0005737">
    <property type="term" value="C:cytoplasm"/>
    <property type="evidence" value="ECO:0007669"/>
    <property type="project" value="TreeGrafter"/>
</dbReference>
<dbReference type="Pfam" id="PF03099">
    <property type="entry name" value="BPL_LplA_LipB"/>
    <property type="match status" value="1"/>
</dbReference>
<evidence type="ECO:0000256" key="1">
    <source>
        <dbReference type="ARBA" id="ARBA00009934"/>
    </source>
</evidence>
<keyword evidence="2 4" id="KW-0436">Ligase</keyword>
<dbReference type="AlphaFoldDB" id="A0A1Y2F7R4"/>
<dbReference type="STRING" id="56484.A0A1Y2F7R4"/>
<dbReference type="PROSITE" id="PS51733">
    <property type="entry name" value="BPL_LPL_CATALYTIC"/>
    <property type="match status" value="1"/>
</dbReference>
<dbReference type="Gene3D" id="3.30.930.10">
    <property type="entry name" value="Bira Bifunctional Protein, Domain 2"/>
    <property type="match status" value="1"/>
</dbReference>
<comment type="caution">
    <text evidence="4">The sequence shown here is derived from an EMBL/GenBank/DDBJ whole genome shotgun (WGS) entry which is preliminary data.</text>
</comment>
<dbReference type="InterPro" id="IPR029062">
    <property type="entry name" value="Class_I_gatase-like"/>
</dbReference>
<dbReference type="OMA" id="HHAFYSN"/>
<dbReference type="CDD" id="cd16442">
    <property type="entry name" value="BPL"/>
    <property type="match status" value="1"/>
</dbReference>
<dbReference type="SUPFAM" id="SSF55681">
    <property type="entry name" value="Class II aaRS and biotin synthetases"/>
    <property type="match status" value="1"/>
</dbReference>
<name>A0A1Y2F7R4_PROLT</name>
<dbReference type="Pfam" id="PF09825">
    <property type="entry name" value="BPL_N"/>
    <property type="match status" value="1"/>
</dbReference>
<dbReference type="InterPro" id="IPR019197">
    <property type="entry name" value="Biotin-prot_ligase_N"/>
</dbReference>
<dbReference type="PANTHER" id="PTHR12835">
    <property type="entry name" value="BIOTIN PROTEIN LIGASE"/>
    <property type="match status" value="1"/>
</dbReference>
<organism evidence="4 5">
    <name type="scientific">Protomyces lactucae-debilis</name>
    <dbReference type="NCBI Taxonomy" id="2754530"/>
    <lineage>
        <taxon>Eukaryota</taxon>
        <taxon>Fungi</taxon>
        <taxon>Dikarya</taxon>
        <taxon>Ascomycota</taxon>
        <taxon>Taphrinomycotina</taxon>
        <taxon>Taphrinomycetes</taxon>
        <taxon>Taphrinales</taxon>
        <taxon>Protomycetaceae</taxon>
        <taxon>Protomyces</taxon>
    </lineage>
</organism>
<dbReference type="InterPro" id="IPR004408">
    <property type="entry name" value="Biotin_CoA_COase_ligase"/>
</dbReference>
<dbReference type="CDD" id="cd03144">
    <property type="entry name" value="GATase1_ScBLP_like"/>
    <property type="match status" value="1"/>
</dbReference>
<evidence type="ECO:0000259" key="3">
    <source>
        <dbReference type="PROSITE" id="PS51733"/>
    </source>
</evidence>
<feature type="domain" description="BPL/LPL catalytic" evidence="3">
    <location>
        <begin position="339"/>
        <end position="547"/>
    </location>
</feature>
<reference evidence="4 5" key="1">
    <citation type="submission" date="2016-07" db="EMBL/GenBank/DDBJ databases">
        <title>Pervasive Adenine N6-methylation of Active Genes in Fungi.</title>
        <authorList>
            <consortium name="DOE Joint Genome Institute"/>
            <person name="Mondo S.J."/>
            <person name="Dannebaum R.O."/>
            <person name="Kuo R.C."/>
            <person name="Labutti K."/>
            <person name="Haridas S."/>
            <person name="Kuo A."/>
            <person name="Salamov A."/>
            <person name="Ahrendt S.R."/>
            <person name="Lipzen A."/>
            <person name="Sullivan W."/>
            <person name="Andreopoulos W.B."/>
            <person name="Clum A."/>
            <person name="Lindquist E."/>
            <person name="Daum C."/>
            <person name="Ramamoorthy G.K."/>
            <person name="Gryganskyi A."/>
            <person name="Culley D."/>
            <person name="Magnuson J.K."/>
            <person name="James T.Y."/>
            <person name="O'Malley M.A."/>
            <person name="Stajich J.E."/>
            <person name="Spatafora J.W."/>
            <person name="Visel A."/>
            <person name="Grigoriev I.V."/>
        </authorList>
    </citation>
    <scope>NUCLEOTIDE SEQUENCE [LARGE SCALE GENOMIC DNA]</scope>
    <source>
        <strain evidence="4 5">12-1054</strain>
    </source>
</reference>
<dbReference type="InterPro" id="IPR004143">
    <property type="entry name" value="BPL_LPL_catalytic"/>
</dbReference>
<dbReference type="InterPro" id="IPR045864">
    <property type="entry name" value="aa-tRNA-synth_II/BPL/LPL"/>
</dbReference>
<dbReference type="NCBIfam" id="TIGR00121">
    <property type="entry name" value="birA_ligase"/>
    <property type="match status" value="1"/>
</dbReference>
<dbReference type="OrthoDB" id="10250105at2759"/>
<comment type="similarity">
    <text evidence="1">Belongs to the biotin--protein ligase family.</text>
</comment>
<dbReference type="Proteomes" id="UP000193685">
    <property type="component" value="Unassembled WGS sequence"/>
</dbReference>
<proteinExistence type="inferred from homology"/>
<evidence type="ECO:0000313" key="4">
    <source>
        <dbReference type="EMBL" id="ORY79911.1"/>
    </source>
</evidence>
<sequence>MNVLIYNGPGTSPKSVKACHASLTALLTPRYAIRSINAETLIQEPWQASTVLLVMPGGRDLPYCEALNGPGNSRIASYLRNGGQYLGLCAGAYYASARVEFEAGDAQLEVTGDRELKFFRGTCRGCAFPGFMYNSEHGARAATLTGSIAENVRIYYNGGGIFVDAEQVPDVQVLARYADTDVQVTGGNVAVVQIPVGKGSALLSGVHPEIALGTLDADKLPGEDLEKLETARLLFLGRLLERLGLKVNATAAERPTLSTLHLCASTAEQHQACLSLLSSLADGDTITGEHDTFQLLASPSDRPVDASDEDDLDAQRKYLSLSASPPVLPSFDLERYFSSLARYTGSQTSLGSKLLYGETVTSSQTLLDKNFKLLSNLPHGFVLLCAHQLSGRGRGGNAWVSPPGVLSFSMIMHHPSKASHTLVFMQYLISLATVEAIRDLSSLEVHIKWPNDIYVKLPAGFAVPEQAPAFVQGENKFVKVSGSLVSTTYWQDTFMMIVGVGINVLNPEPTVALNTVLEHLGSDKRIDMETLLARLLAVLEHYHAAMLQEGSFRSLADRYYQRWLHHDQPVTLEETGQQGRVVGIDLQHGTLLVDVGRGERVGLQADGNSFDMMKGLIRLKRS</sequence>
<protein>
    <submittedName>
        <fullName evidence="4">Biotin-protein ligase</fullName>
    </submittedName>
</protein>
<dbReference type="EMBL" id="MCFI01000014">
    <property type="protein sequence ID" value="ORY79911.1"/>
    <property type="molecule type" value="Genomic_DNA"/>
</dbReference>
<keyword evidence="5" id="KW-1185">Reference proteome</keyword>
<dbReference type="GO" id="GO:0004077">
    <property type="term" value="F:biotin--[biotin carboxyl-carrier protein] ligase activity"/>
    <property type="evidence" value="ECO:0007669"/>
    <property type="project" value="InterPro"/>
</dbReference>
<dbReference type="GeneID" id="63789084"/>
<evidence type="ECO:0000313" key="5">
    <source>
        <dbReference type="Proteomes" id="UP000193685"/>
    </source>
</evidence>
<accession>A0A1Y2F7R4</accession>
<gene>
    <name evidence="4" type="ORF">BCR37DRAFT_78262</name>
</gene>
<dbReference type="PANTHER" id="PTHR12835:SF5">
    <property type="entry name" value="BIOTIN--PROTEIN LIGASE"/>
    <property type="match status" value="1"/>
</dbReference>